<dbReference type="Proteomes" id="UP001233172">
    <property type="component" value="Unassembled WGS sequence"/>
</dbReference>
<name>A0AAD8EXH9_BIOPF</name>
<evidence type="ECO:0000313" key="2">
    <source>
        <dbReference type="EMBL" id="KAK0042741.1"/>
    </source>
</evidence>
<comment type="caution">
    <text evidence="2">The sequence shown here is derived from an EMBL/GenBank/DDBJ whole genome shotgun (WGS) entry which is preliminary data.</text>
</comment>
<keyword evidence="1" id="KW-1133">Transmembrane helix</keyword>
<keyword evidence="1" id="KW-0472">Membrane</keyword>
<accession>A0AAD8EXH9</accession>
<feature type="transmembrane region" description="Helical" evidence="1">
    <location>
        <begin position="6"/>
        <end position="28"/>
    </location>
</feature>
<keyword evidence="1" id="KW-0812">Transmembrane</keyword>
<organism evidence="2 3">
    <name type="scientific">Biomphalaria pfeifferi</name>
    <name type="common">Bloodfluke planorb</name>
    <name type="synonym">Freshwater snail</name>
    <dbReference type="NCBI Taxonomy" id="112525"/>
    <lineage>
        <taxon>Eukaryota</taxon>
        <taxon>Metazoa</taxon>
        <taxon>Spiralia</taxon>
        <taxon>Lophotrochozoa</taxon>
        <taxon>Mollusca</taxon>
        <taxon>Gastropoda</taxon>
        <taxon>Heterobranchia</taxon>
        <taxon>Euthyneura</taxon>
        <taxon>Panpulmonata</taxon>
        <taxon>Hygrophila</taxon>
        <taxon>Lymnaeoidea</taxon>
        <taxon>Planorbidae</taxon>
        <taxon>Biomphalaria</taxon>
    </lineage>
</organism>
<gene>
    <name evidence="2" type="ORF">Bpfe_027804</name>
</gene>
<feature type="non-terminal residue" evidence="2">
    <location>
        <position position="143"/>
    </location>
</feature>
<dbReference type="AlphaFoldDB" id="A0AAD8EXH9"/>
<sequence length="143" mass="16406">ELSTGVNFIIVLVAVLMITCMSFAFYFLQKMRRSKPAKKRYNMMMKTLDVHDPNVILENHREAHTENNVMENAMEESKLVDLTSSIVLENHEENHTENNEIESALQDPTFVVLENHGEDHTENDVMQNSIVEPTNNVHFSCSA</sequence>
<evidence type="ECO:0000313" key="3">
    <source>
        <dbReference type="Proteomes" id="UP001233172"/>
    </source>
</evidence>
<keyword evidence="3" id="KW-1185">Reference proteome</keyword>
<evidence type="ECO:0000256" key="1">
    <source>
        <dbReference type="SAM" id="Phobius"/>
    </source>
</evidence>
<reference evidence="2" key="1">
    <citation type="journal article" date="2023" name="PLoS Negl. Trop. Dis.">
        <title>A genome sequence for Biomphalaria pfeifferi, the major vector snail for the human-infecting parasite Schistosoma mansoni.</title>
        <authorList>
            <person name="Bu L."/>
            <person name="Lu L."/>
            <person name="Laidemitt M.R."/>
            <person name="Zhang S.M."/>
            <person name="Mutuku M."/>
            <person name="Mkoji G."/>
            <person name="Steinauer M."/>
            <person name="Loker E.S."/>
        </authorList>
    </citation>
    <scope>NUCLEOTIDE SEQUENCE</scope>
    <source>
        <strain evidence="2">KasaAsao</strain>
    </source>
</reference>
<reference evidence="2" key="2">
    <citation type="submission" date="2023-04" db="EMBL/GenBank/DDBJ databases">
        <authorList>
            <person name="Bu L."/>
            <person name="Lu L."/>
            <person name="Laidemitt M.R."/>
            <person name="Zhang S.M."/>
            <person name="Mutuku M."/>
            <person name="Mkoji G."/>
            <person name="Steinauer M."/>
            <person name="Loker E.S."/>
        </authorList>
    </citation>
    <scope>NUCLEOTIDE SEQUENCE</scope>
    <source>
        <strain evidence="2">KasaAsao</strain>
        <tissue evidence="2">Whole Snail</tissue>
    </source>
</reference>
<dbReference type="EMBL" id="JASAOG010000233">
    <property type="protein sequence ID" value="KAK0042741.1"/>
    <property type="molecule type" value="Genomic_DNA"/>
</dbReference>
<proteinExistence type="predicted"/>
<protein>
    <submittedName>
        <fullName evidence="2">Uncharacterized protein</fullName>
    </submittedName>
</protein>